<feature type="chain" id="PRO_5046712773" description="DUF4034 domain-containing protein" evidence="1">
    <location>
        <begin position="19"/>
        <end position="339"/>
    </location>
</feature>
<sequence>MRRLVLLSLLLVSLLAVSGPITPDANRRNEEQTFLTYPEWFLVHSPAEYARYAAADRPLSDFPFWGHIRQLWASYARVTEATASYPLNTGYHVMILVIASSSTVEYGLRLAYERTLGRLGEWLRGPAPTVEERYAARVAQDYVNFIRVLPWYEYDFAQAMHGLWQLPAGGDSLFRKWERRYALSSEYLVKAGYGWLIKQATQASYGKELLTTLVVLDQPAAPDAQLPDVHLLQTLPDGRQLLSLPRYEAFRSHAEALAQQGANFHEIAGNPPHAKLLLTILAPANWQPGSGKDQLLFEQPLLTEPTRKRVALVTRVGQLGERLRQLHKQPVELEHIYDY</sequence>
<reference evidence="3" key="1">
    <citation type="journal article" date="2019" name="Int. J. Syst. Evol. Microbiol.">
        <title>The Global Catalogue of Microorganisms (GCM) 10K type strain sequencing project: providing services to taxonomists for standard genome sequencing and annotation.</title>
        <authorList>
            <consortium name="The Broad Institute Genomics Platform"/>
            <consortium name="The Broad Institute Genome Sequencing Center for Infectious Disease"/>
            <person name="Wu L."/>
            <person name="Ma J."/>
        </authorList>
    </citation>
    <scope>NUCLEOTIDE SEQUENCE [LARGE SCALE GENOMIC DNA]</scope>
    <source>
        <strain evidence="3">KCTC 42742</strain>
    </source>
</reference>
<feature type="signal peptide" evidence="1">
    <location>
        <begin position="1"/>
        <end position="18"/>
    </location>
</feature>
<evidence type="ECO:0000313" key="2">
    <source>
        <dbReference type="EMBL" id="MFC3532243.1"/>
    </source>
</evidence>
<dbReference type="EMBL" id="JBHRXN010000022">
    <property type="protein sequence ID" value="MFC3532243.1"/>
    <property type="molecule type" value="Genomic_DNA"/>
</dbReference>
<evidence type="ECO:0000313" key="3">
    <source>
        <dbReference type="Proteomes" id="UP001595741"/>
    </source>
</evidence>
<name>A0ABV7RF64_9NEIS</name>
<accession>A0ABV7RF64</accession>
<organism evidence="2 3">
    <name type="scientific">Vogesella facilis</name>
    <dbReference type="NCBI Taxonomy" id="1655232"/>
    <lineage>
        <taxon>Bacteria</taxon>
        <taxon>Pseudomonadati</taxon>
        <taxon>Pseudomonadota</taxon>
        <taxon>Betaproteobacteria</taxon>
        <taxon>Neisseriales</taxon>
        <taxon>Chromobacteriaceae</taxon>
        <taxon>Vogesella</taxon>
    </lineage>
</organism>
<dbReference type="Proteomes" id="UP001595741">
    <property type="component" value="Unassembled WGS sequence"/>
</dbReference>
<evidence type="ECO:0008006" key="4">
    <source>
        <dbReference type="Google" id="ProtNLM"/>
    </source>
</evidence>
<dbReference type="RefSeq" id="WP_386090777.1">
    <property type="nucleotide sequence ID" value="NZ_JBHRXN010000022.1"/>
</dbReference>
<comment type="caution">
    <text evidence="2">The sequence shown here is derived from an EMBL/GenBank/DDBJ whole genome shotgun (WGS) entry which is preliminary data.</text>
</comment>
<proteinExistence type="predicted"/>
<keyword evidence="1" id="KW-0732">Signal</keyword>
<keyword evidence="3" id="KW-1185">Reference proteome</keyword>
<protein>
    <recommendedName>
        <fullName evidence="4">DUF4034 domain-containing protein</fullName>
    </recommendedName>
</protein>
<evidence type="ECO:0000256" key="1">
    <source>
        <dbReference type="SAM" id="SignalP"/>
    </source>
</evidence>
<gene>
    <name evidence="2" type="ORF">ACFOLG_08605</name>
</gene>